<keyword evidence="8" id="KW-1185">Reference proteome</keyword>
<dbReference type="Gene3D" id="3.30.465.10">
    <property type="match status" value="1"/>
</dbReference>
<sequence>MLTFTPGQDGYETEIAGFQTGVPSRPRLVVGATNTGDVAEGVRYAAEHGLPVSVQATGHGLREPATGVLISTRRMTGVSIDPARAVARVEAGATWGAVIEAAAGHGLAPLSGSAPGVGVVGYTLGGGFSLMGRRHGLAADHVAAAESVAPDGTLGTGLDGVVTSLEFGLFPVTTLYGGALSFTTQETALRAWRDWTADLPDALTTSLALVPYPDLPMIPKPLRGKHIAQIRVAYLGSPEEGERLVAPLRALGPVMDTLTTLPFTKSGTIAAEPPNPHAYVGDNRTLSTLSEESVDAILTTTDAPVVQILDLLGGAYAPGRHLAPNSRYAVRALSDPADTSGQEKLFEAFGPDTTGRLSSFVYGQPL</sequence>
<evidence type="ECO:0000313" key="7">
    <source>
        <dbReference type="EMBL" id="SEP29375.1"/>
    </source>
</evidence>
<dbReference type="InterPro" id="IPR006094">
    <property type="entry name" value="Oxid_FAD_bind_N"/>
</dbReference>
<dbReference type="PANTHER" id="PTHR42973">
    <property type="entry name" value="BINDING OXIDOREDUCTASE, PUTATIVE (AFU_ORTHOLOGUE AFUA_1G17690)-RELATED"/>
    <property type="match status" value="1"/>
</dbReference>
<keyword evidence="3" id="KW-0285">Flavoprotein</keyword>
<dbReference type="SUPFAM" id="SSF56176">
    <property type="entry name" value="FAD-binding/transporter-associated domain-like"/>
    <property type="match status" value="1"/>
</dbReference>
<proteinExistence type="inferred from homology"/>
<gene>
    <name evidence="7" type="ORF">SAMN04489732_105377</name>
</gene>
<evidence type="ECO:0000313" key="8">
    <source>
        <dbReference type="Proteomes" id="UP000198582"/>
    </source>
</evidence>
<dbReference type="Pfam" id="PF01565">
    <property type="entry name" value="FAD_binding_4"/>
    <property type="match status" value="1"/>
</dbReference>
<evidence type="ECO:0000256" key="2">
    <source>
        <dbReference type="ARBA" id="ARBA00005466"/>
    </source>
</evidence>
<comment type="similarity">
    <text evidence="2">Belongs to the oxygen-dependent FAD-linked oxidoreductase family.</text>
</comment>
<keyword evidence="4" id="KW-0274">FAD</keyword>
<dbReference type="PROSITE" id="PS00862">
    <property type="entry name" value="OX2_COVAL_FAD"/>
    <property type="match status" value="1"/>
</dbReference>
<evidence type="ECO:0000256" key="4">
    <source>
        <dbReference type="ARBA" id="ARBA00022827"/>
    </source>
</evidence>
<dbReference type="Proteomes" id="UP000198582">
    <property type="component" value="Unassembled WGS sequence"/>
</dbReference>
<accession>A0A1H8WP00</accession>
<reference evidence="7 8" key="1">
    <citation type="submission" date="2016-10" db="EMBL/GenBank/DDBJ databases">
        <authorList>
            <person name="de Groot N.N."/>
        </authorList>
    </citation>
    <scope>NUCLEOTIDE SEQUENCE [LARGE SCALE GENOMIC DNA]</scope>
    <source>
        <strain evidence="7 8">DSM 44993</strain>
    </source>
</reference>
<name>A0A1H8WP00_9PSEU</name>
<dbReference type="Gene3D" id="3.40.462.20">
    <property type="match status" value="1"/>
</dbReference>
<dbReference type="InterPro" id="IPR006093">
    <property type="entry name" value="Oxy_OxRdtase_FAD_BS"/>
</dbReference>
<dbReference type="EMBL" id="FOEF01000005">
    <property type="protein sequence ID" value="SEP29375.1"/>
    <property type="molecule type" value="Genomic_DNA"/>
</dbReference>
<dbReference type="PROSITE" id="PS51387">
    <property type="entry name" value="FAD_PCMH"/>
    <property type="match status" value="1"/>
</dbReference>
<protein>
    <submittedName>
        <fullName evidence="7">FAD/FMN-containing dehydrogenase</fullName>
    </submittedName>
</protein>
<dbReference type="InterPro" id="IPR050416">
    <property type="entry name" value="FAD-linked_Oxidoreductase"/>
</dbReference>
<evidence type="ECO:0000256" key="5">
    <source>
        <dbReference type="ARBA" id="ARBA00023002"/>
    </source>
</evidence>
<dbReference type="AlphaFoldDB" id="A0A1H8WP00"/>
<evidence type="ECO:0000256" key="1">
    <source>
        <dbReference type="ARBA" id="ARBA00001974"/>
    </source>
</evidence>
<dbReference type="GO" id="GO:0071949">
    <property type="term" value="F:FAD binding"/>
    <property type="evidence" value="ECO:0007669"/>
    <property type="project" value="InterPro"/>
</dbReference>
<dbReference type="STRING" id="394193.SAMN04489732_105377"/>
<feature type="domain" description="FAD-binding PCMH-type" evidence="6">
    <location>
        <begin position="22"/>
        <end position="214"/>
    </location>
</feature>
<dbReference type="PANTHER" id="PTHR42973:SF39">
    <property type="entry name" value="FAD-BINDING PCMH-TYPE DOMAIN-CONTAINING PROTEIN"/>
    <property type="match status" value="1"/>
</dbReference>
<dbReference type="InterPro" id="IPR036318">
    <property type="entry name" value="FAD-bd_PCMH-like_sf"/>
</dbReference>
<evidence type="ECO:0000259" key="6">
    <source>
        <dbReference type="PROSITE" id="PS51387"/>
    </source>
</evidence>
<organism evidence="7 8">
    <name type="scientific">Amycolatopsis saalfeldensis</name>
    <dbReference type="NCBI Taxonomy" id="394193"/>
    <lineage>
        <taxon>Bacteria</taxon>
        <taxon>Bacillati</taxon>
        <taxon>Actinomycetota</taxon>
        <taxon>Actinomycetes</taxon>
        <taxon>Pseudonocardiales</taxon>
        <taxon>Pseudonocardiaceae</taxon>
        <taxon>Amycolatopsis</taxon>
    </lineage>
</organism>
<keyword evidence="5" id="KW-0560">Oxidoreductase</keyword>
<dbReference type="GO" id="GO:0016491">
    <property type="term" value="F:oxidoreductase activity"/>
    <property type="evidence" value="ECO:0007669"/>
    <property type="project" value="UniProtKB-KW"/>
</dbReference>
<evidence type="ECO:0000256" key="3">
    <source>
        <dbReference type="ARBA" id="ARBA00022630"/>
    </source>
</evidence>
<dbReference type="InterPro" id="IPR016166">
    <property type="entry name" value="FAD-bd_PCMH"/>
</dbReference>
<dbReference type="RefSeq" id="WP_091617535.1">
    <property type="nucleotide sequence ID" value="NZ_FOEF01000005.1"/>
</dbReference>
<comment type="cofactor">
    <cofactor evidence="1">
        <name>FAD</name>
        <dbReference type="ChEBI" id="CHEBI:57692"/>
    </cofactor>
</comment>
<dbReference type="InterPro" id="IPR016169">
    <property type="entry name" value="FAD-bd_PCMH_sub2"/>
</dbReference>
<dbReference type="OrthoDB" id="5169292at2"/>